<keyword evidence="3" id="KW-0804">Transcription</keyword>
<keyword evidence="1" id="KW-0805">Transcription regulation</keyword>
<evidence type="ECO:0000256" key="2">
    <source>
        <dbReference type="ARBA" id="ARBA00023125"/>
    </source>
</evidence>
<accession>V5XIJ6</accession>
<dbReference type="eggNOG" id="COG1309">
    <property type="taxonomic scope" value="Bacteria"/>
</dbReference>
<evidence type="ECO:0000313" key="7">
    <source>
        <dbReference type="Proteomes" id="UP000018763"/>
    </source>
</evidence>
<reference evidence="6 7" key="1">
    <citation type="journal article" date="2014" name="Genome Announc.">
        <title>Complete Genome Sequence of Sterol-Transforming Mycobacterium neoaurum Strain VKM Ac-1815D.</title>
        <authorList>
            <person name="Shtratnikova V.Y."/>
            <person name="Bragin E.Y."/>
            <person name="Dovbnya D.V."/>
            <person name="Pekov Y.A."/>
            <person name="Schelkunov M.I."/>
            <person name="Strizhov N."/>
            <person name="Ivashina T.V."/>
            <person name="Ashapkin V.V."/>
            <person name="Donova M.V."/>
        </authorList>
    </citation>
    <scope>NUCLEOTIDE SEQUENCE [LARGE SCALE GENOMIC DNA]</scope>
    <source>
        <strain evidence="6 7">VKM Ac-1815D</strain>
    </source>
</reference>
<dbReference type="InterPro" id="IPR001647">
    <property type="entry name" value="HTH_TetR"/>
</dbReference>
<dbReference type="EMBL" id="CP006936">
    <property type="protein sequence ID" value="AHC27264.1"/>
    <property type="molecule type" value="Genomic_DNA"/>
</dbReference>
<dbReference type="Pfam" id="PF13305">
    <property type="entry name" value="TetR_C_33"/>
    <property type="match status" value="1"/>
</dbReference>
<dbReference type="GO" id="GO:0000976">
    <property type="term" value="F:transcription cis-regulatory region binding"/>
    <property type="evidence" value="ECO:0007669"/>
    <property type="project" value="TreeGrafter"/>
</dbReference>
<gene>
    <name evidence="6" type="ORF">D174_23145</name>
</gene>
<dbReference type="HOGENOM" id="CLU_069356_40_0_11"/>
<proteinExistence type="predicted"/>
<organism evidence="6 7">
    <name type="scientific">Mycolicibacterium neoaurum VKM Ac-1815D</name>
    <dbReference type="NCBI Taxonomy" id="700508"/>
    <lineage>
        <taxon>Bacteria</taxon>
        <taxon>Bacillati</taxon>
        <taxon>Actinomycetota</taxon>
        <taxon>Actinomycetes</taxon>
        <taxon>Mycobacteriales</taxon>
        <taxon>Mycobacteriaceae</taxon>
        <taxon>Mycolicibacterium</taxon>
    </lineage>
</organism>
<dbReference type="PANTHER" id="PTHR30055">
    <property type="entry name" value="HTH-TYPE TRANSCRIPTIONAL REGULATOR RUTR"/>
    <property type="match status" value="1"/>
</dbReference>
<evidence type="ECO:0000313" key="6">
    <source>
        <dbReference type="EMBL" id="AHC27264.1"/>
    </source>
</evidence>
<keyword evidence="2 4" id="KW-0238">DNA-binding</keyword>
<dbReference type="PANTHER" id="PTHR30055:SF220">
    <property type="entry name" value="TETR-FAMILY REGULATORY PROTEIN"/>
    <property type="match status" value="1"/>
</dbReference>
<sequence length="199" mass="21272">MANTSRPYHHGDLERAVIDGAVDEVQTEGIARVSMRRIARRAGVSHAAIAYRFGDKTGVFTAVATEGFRLQADMLRSSANGVDDFLRGGQAYITFALAHPGYFEVMFRPYLYRGDDPSLLDAKGAAFEVLSGTARASLGEHAGEEEVSALALAGWCMSHGFATLALTSNILELRNADPIAVAEKIRTGTVALGKLAAKL</sequence>
<dbReference type="AlphaFoldDB" id="V5XIJ6"/>
<dbReference type="Proteomes" id="UP000018763">
    <property type="component" value="Chromosome"/>
</dbReference>
<feature type="DNA-binding region" description="H-T-H motif" evidence="4">
    <location>
        <begin position="34"/>
        <end position="53"/>
    </location>
</feature>
<dbReference type="InterPro" id="IPR036271">
    <property type="entry name" value="Tet_transcr_reg_TetR-rel_C_sf"/>
</dbReference>
<dbReference type="Pfam" id="PF00440">
    <property type="entry name" value="TetR_N"/>
    <property type="match status" value="1"/>
</dbReference>
<name>V5XIJ6_MYCNE</name>
<protein>
    <submittedName>
        <fullName evidence="6">TetR family transcriptional regulator</fullName>
    </submittedName>
</protein>
<dbReference type="PROSITE" id="PS50977">
    <property type="entry name" value="HTH_TETR_2"/>
    <property type="match status" value="1"/>
</dbReference>
<dbReference type="InterPro" id="IPR025996">
    <property type="entry name" value="MT1864/Rv1816-like_C"/>
</dbReference>
<dbReference type="InterPro" id="IPR050109">
    <property type="entry name" value="HTH-type_TetR-like_transc_reg"/>
</dbReference>
<dbReference type="Gene3D" id="1.10.357.10">
    <property type="entry name" value="Tetracycline Repressor, domain 2"/>
    <property type="match status" value="1"/>
</dbReference>
<evidence type="ECO:0000256" key="3">
    <source>
        <dbReference type="ARBA" id="ARBA00023163"/>
    </source>
</evidence>
<dbReference type="KEGG" id="mne:D174_23145"/>
<evidence type="ECO:0000256" key="4">
    <source>
        <dbReference type="PROSITE-ProRule" id="PRU00335"/>
    </source>
</evidence>
<evidence type="ECO:0000256" key="1">
    <source>
        <dbReference type="ARBA" id="ARBA00023015"/>
    </source>
</evidence>
<dbReference type="GeneID" id="43452338"/>
<dbReference type="GO" id="GO:0003700">
    <property type="term" value="F:DNA-binding transcription factor activity"/>
    <property type="evidence" value="ECO:0007669"/>
    <property type="project" value="TreeGrafter"/>
</dbReference>
<evidence type="ECO:0000259" key="5">
    <source>
        <dbReference type="PROSITE" id="PS50977"/>
    </source>
</evidence>
<feature type="domain" description="HTH tetR-type" evidence="5">
    <location>
        <begin position="11"/>
        <end position="71"/>
    </location>
</feature>
<dbReference type="RefSeq" id="WP_023986262.1">
    <property type="nucleotide sequence ID" value="NC_023036.2"/>
</dbReference>
<dbReference type="SUPFAM" id="SSF48498">
    <property type="entry name" value="Tetracyclin repressor-like, C-terminal domain"/>
    <property type="match status" value="1"/>
</dbReference>
<dbReference type="SUPFAM" id="SSF46689">
    <property type="entry name" value="Homeodomain-like"/>
    <property type="match status" value="1"/>
</dbReference>
<keyword evidence="7" id="KW-1185">Reference proteome</keyword>
<dbReference type="InterPro" id="IPR009057">
    <property type="entry name" value="Homeodomain-like_sf"/>
</dbReference>